<dbReference type="OrthoDB" id="9800801at2"/>
<keyword evidence="3" id="KW-1185">Reference proteome</keyword>
<dbReference type="Proteomes" id="UP000425916">
    <property type="component" value="Chromosome"/>
</dbReference>
<sequence length="928" mass="103581">MAYRKKLIEVALPLEAINKESAREKSIRHGHPSTLHFWRSRKPLATCRAVLFASLVDDPSSRPEEFPTEEDQAKERRRLFRIIEDLVKWENSNNEKVLNTARQEILKSTGGNPPPVLDPFCGGGSIPLEAQRLGLEAHASDLNPVAVLISKALIEIPPRFAGRPPVNPETNRLNVGAEWPGATGLARDIYYYGRWMRDEAERRIGHLYPKVTLPAEYGVGEATVIAWLWARTVKCPNPACGCQMPLTSKFWLSTKKGKEAWIEPIVDPAKKELNYKVHLGKGKPPAGTVNRRGAKCICCGTAVPFEYIRDEGKNGRIGEQMMAIVAEGQHGRIYLSASEKHIAIALQARPSWYPEADLPNNPRDFKTPNYGMKTFSDLFTPRQLTALITFSDLLDEVKELVYQHAIAAGYAADNKTLDEGGTGARAYTEAVATYLALTVDRSADYWSSICSWHSGRETIRNTFARQAIPMTWDFAEANPFSNSTGNFLGASEWITKVVERAPTYNIGKAIQRDATSCVNGVAQALISTDPPYYNNISYADLSDFFYIWLRRSIGSIYPEIFSTLMVPKAQELVATPYRFDGNREKAKEFFEAGLGKAFNRIREKANPDYPLTVYYAFKQSEGEEDENDDEVVASTGWETMLNGLIGAGFTIFGTWPMRSEMSNRPVANGTNALASSIVLVCRPRSPEAGIITRREFTRLLRNELPAALKKLQQGNIAPVDLAQAAIGPGMAIFSRYEKVLEANGEPMPVRTALQIINQELDAYFAAQEGELDPDTRFCIAWFEQFGLKEADYGTADILARAKNTVVERLQEKGMLEAVKGKVRLLKREEIAPEWSSEKGECVWLCAQYLVRLLNTAGEIAAARLAHQMGSERSEAAKSLAYRLYTISERNGWTEEALAYNTLVVSWPDIQNKVAEFAASPAEQLNLFR</sequence>
<feature type="domain" description="DUF1156" evidence="1">
    <location>
        <begin position="11"/>
        <end position="82"/>
    </location>
</feature>
<dbReference type="Gene3D" id="3.40.50.150">
    <property type="entry name" value="Vaccinia Virus protein VP39"/>
    <property type="match status" value="1"/>
</dbReference>
<organism evidence="2 3">
    <name type="scientific">Neomoorella glycerini</name>
    <dbReference type="NCBI Taxonomy" id="55779"/>
    <lineage>
        <taxon>Bacteria</taxon>
        <taxon>Bacillati</taxon>
        <taxon>Bacillota</taxon>
        <taxon>Clostridia</taxon>
        <taxon>Neomoorellales</taxon>
        <taxon>Neomoorellaceae</taxon>
        <taxon>Neomoorella</taxon>
    </lineage>
</organism>
<dbReference type="Pfam" id="PF06634">
    <property type="entry name" value="DUF1156"/>
    <property type="match status" value="1"/>
</dbReference>
<proteinExistence type="predicted"/>
<dbReference type="AlphaFoldDB" id="A0A6I5ZWE9"/>
<evidence type="ECO:0000313" key="2">
    <source>
        <dbReference type="EMBL" id="QGP93777.1"/>
    </source>
</evidence>
<dbReference type="InterPro" id="IPR009537">
    <property type="entry name" value="DUF1156"/>
</dbReference>
<name>A0A6I5ZWE9_9FIRM</name>
<evidence type="ECO:0000313" key="3">
    <source>
        <dbReference type="Proteomes" id="UP000425916"/>
    </source>
</evidence>
<gene>
    <name evidence="2" type="ORF">MGLY_31990</name>
</gene>
<dbReference type="RefSeq" id="WP_156275506.1">
    <property type="nucleotide sequence ID" value="NZ_CP046244.1"/>
</dbReference>
<dbReference type="SUPFAM" id="SSF53335">
    <property type="entry name" value="S-adenosyl-L-methionine-dependent methyltransferases"/>
    <property type="match status" value="1"/>
</dbReference>
<evidence type="ECO:0000259" key="1">
    <source>
        <dbReference type="Pfam" id="PF06634"/>
    </source>
</evidence>
<dbReference type="REBASE" id="370667">
    <property type="entry name" value="M.Mgl11254ORF31990P"/>
</dbReference>
<dbReference type="EMBL" id="CP046244">
    <property type="protein sequence ID" value="QGP93777.1"/>
    <property type="molecule type" value="Genomic_DNA"/>
</dbReference>
<dbReference type="InterPro" id="IPR029063">
    <property type="entry name" value="SAM-dependent_MTases_sf"/>
</dbReference>
<accession>A0A6I5ZWE9</accession>
<protein>
    <recommendedName>
        <fullName evidence="1">DUF1156 domain-containing protein</fullName>
    </recommendedName>
</protein>
<reference evidence="2 3" key="1">
    <citation type="submission" date="2019-11" db="EMBL/GenBank/DDBJ databases">
        <title>Genome sequence of Moorella glycerini DSM11254.</title>
        <authorList>
            <person name="Poehlein A."/>
            <person name="Boeer T."/>
            <person name="Daniel R."/>
        </authorList>
    </citation>
    <scope>NUCLEOTIDE SEQUENCE [LARGE SCALE GENOMIC DNA]</scope>
    <source>
        <strain evidence="2 3">DSM 11254</strain>
    </source>
</reference>